<reference evidence="9" key="1">
    <citation type="submission" date="2023-09" db="UniProtKB">
        <authorList>
            <consortium name="Ensembl"/>
        </authorList>
    </citation>
    <scope>IDENTIFICATION</scope>
</reference>
<evidence type="ECO:0000256" key="7">
    <source>
        <dbReference type="ARBA" id="ARBA00035133"/>
    </source>
</evidence>
<evidence type="ECO:0000256" key="6">
    <source>
        <dbReference type="ARBA" id="ARBA00023274"/>
    </source>
</evidence>
<comment type="similarity">
    <text evidence="2">Belongs to the mitochondrion-specific ribosomal protein mS31 family.</text>
</comment>
<evidence type="ECO:0000256" key="3">
    <source>
        <dbReference type="ARBA" id="ARBA00022946"/>
    </source>
</evidence>
<organism evidence="9">
    <name type="scientific">Stegastes partitus</name>
    <name type="common">bicolor damselfish</name>
    <dbReference type="NCBI Taxonomy" id="144197"/>
    <lineage>
        <taxon>Eukaryota</taxon>
        <taxon>Metazoa</taxon>
        <taxon>Chordata</taxon>
        <taxon>Craniata</taxon>
        <taxon>Vertebrata</taxon>
        <taxon>Euteleostomi</taxon>
        <taxon>Actinopterygii</taxon>
        <taxon>Neopterygii</taxon>
        <taxon>Teleostei</taxon>
        <taxon>Neoteleostei</taxon>
        <taxon>Acanthomorphata</taxon>
        <taxon>Ovalentaria</taxon>
        <taxon>Pomacentridae</taxon>
        <taxon>Stegastes</taxon>
    </lineage>
</organism>
<dbReference type="PANTHER" id="PTHR13231:SF3">
    <property type="entry name" value="SMALL RIBOSOMAL SUBUNIT PROTEIN MS31"/>
    <property type="match status" value="1"/>
</dbReference>
<evidence type="ECO:0000313" key="9">
    <source>
        <dbReference type="Ensembl" id="ENSSPAP00000002604.1"/>
    </source>
</evidence>
<keyword evidence="3" id="KW-0809">Transit peptide</keyword>
<dbReference type="InterPro" id="IPR026299">
    <property type="entry name" value="MRP-S31"/>
</dbReference>
<comment type="subcellular location">
    <subcellularLocation>
        <location evidence="1">Mitochondrion</location>
    </subcellularLocation>
</comment>
<dbReference type="PANTHER" id="PTHR13231">
    <property type="entry name" value="MITOCHONDRIAL RIBOSOMAL PROTEIN S31"/>
    <property type="match status" value="1"/>
</dbReference>
<protein>
    <recommendedName>
        <fullName evidence="7">Small ribosomal subunit protein mS31</fullName>
    </recommendedName>
    <alternativeName>
        <fullName evidence="8">28S ribosomal protein S31, mitochondrial</fullName>
    </alternativeName>
</protein>
<evidence type="ECO:0000256" key="8">
    <source>
        <dbReference type="ARBA" id="ARBA00035363"/>
    </source>
</evidence>
<proteinExistence type="inferred from homology"/>
<evidence type="ECO:0000256" key="1">
    <source>
        <dbReference type="ARBA" id="ARBA00004173"/>
    </source>
</evidence>
<evidence type="ECO:0000256" key="4">
    <source>
        <dbReference type="ARBA" id="ARBA00022980"/>
    </source>
</evidence>
<sequence>MYRFLSRTVCAARNSSVIVYESCVLPAKCEKAMAKQTEEPVVLMAEDGSTTQQQTDVKTEPVVEKPTEAAIDAAKSGKQHLLDLLVAMKVEVTSKKKFKGTTIKQNYESIKHPESKSEAMESTISMFQKATEAASPPSETLEPDLVAAASAAAATLPDSNRAQSVLLRQLRERKAITEAQKKGDMSKLGEIIADMKVGRQYSRQKPSASSQITFDDDERGYTRDRGITGELVGVRRRRNFFLAKRLNIFSPTTEDDAPTLWDMEFANNLSQVTNQAPRNGFEEMIQWTKEGKMWQYPVDNEAGLEEEASVSFHEHIFLEKHLEEGFPHQGPVRHFMELVVAGLSRNPYLTVQQKKGHISWFRDYFQQKEEVLKEANADLN</sequence>
<name>A0A3B4Z7Q2_9TELE</name>
<keyword evidence="6" id="KW-0687">Ribonucleoprotein</keyword>
<dbReference type="GO" id="GO:0005763">
    <property type="term" value="C:mitochondrial small ribosomal subunit"/>
    <property type="evidence" value="ECO:0007669"/>
    <property type="project" value="InterPro"/>
</dbReference>
<dbReference type="STRING" id="144197.ENSSPAP00000002604"/>
<dbReference type="AlphaFoldDB" id="A0A3B4Z7Q2"/>
<dbReference type="Ensembl" id="ENSSPAT00000002643.1">
    <property type="protein sequence ID" value="ENSSPAP00000002604.1"/>
    <property type="gene ID" value="ENSSPAG00000001984.1"/>
</dbReference>
<dbReference type="Pfam" id="PF15433">
    <property type="entry name" value="MRP-S31"/>
    <property type="match status" value="1"/>
</dbReference>
<keyword evidence="5" id="KW-0496">Mitochondrion</keyword>
<keyword evidence="4" id="KW-0689">Ribosomal protein</keyword>
<dbReference type="GO" id="GO:0003735">
    <property type="term" value="F:structural constituent of ribosome"/>
    <property type="evidence" value="ECO:0007669"/>
    <property type="project" value="InterPro"/>
</dbReference>
<accession>A0A3B4Z7Q2</accession>
<dbReference type="GeneTree" id="ENSGT00390000010017"/>
<evidence type="ECO:0000256" key="2">
    <source>
        <dbReference type="ARBA" id="ARBA00011057"/>
    </source>
</evidence>
<evidence type="ECO:0000256" key="5">
    <source>
        <dbReference type="ARBA" id="ARBA00023128"/>
    </source>
</evidence>